<evidence type="ECO:0000256" key="7">
    <source>
        <dbReference type="ARBA" id="ARBA00023204"/>
    </source>
</evidence>
<dbReference type="EMBL" id="VUMO01000007">
    <property type="protein sequence ID" value="MSS20022.1"/>
    <property type="molecule type" value="Genomic_DNA"/>
</dbReference>
<dbReference type="InterPro" id="IPR036217">
    <property type="entry name" value="MethylDNA_cys_MeTrfase_DNAb"/>
</dbReference>
<dbReference type="InterPro" id="IPR001497">
    <property type="entry name" value="MethylDNA_cys_MeTrfase_AS"/>
</dbReference>
<name>A0A7X2NGA9_9FIRM</name>
<sequence>MSEHYINYFKPPFGLLLLESTEDVLLRVQWVKNKDIPETETRPILEETKKQLQEYFDGEREIFNLSFNARGTAFQKKVWKVLRTIPYGEIKSYKDIADAINNPTAPRAVGRANNKNPLNIIIPCHRVIATSGLLTGYAGGIEIKRKLLEMERHYLRNFAAIPRPD</sequence>
<evidence type="ECO:0000256" key="5">
    <source>
        <dbReference type="ARBA" id="ARBA00022679"/>
    </source>
</evidence>
<comment type="miscellaneous">
    <text evidence="9">This enzyme catalyzes only one turnover and therefore is not strictly catalytic. According to one definition, an enzyme is a biocatalyst that acts repeatedly and over many reaction cycles.</text>
</comment>
<evidence type="ECO:0000256" key="3">
    <source>
        <dbReference type="ARBA" id="ARBA00022490"/>
    </source>
</evidence>
<accession>A0A7X2NGA9</accession>
<keyword evidence="3 9" id="KW-0963">Cytoplasm</keyword>
<dbReference type="NCBIfam" id="TIGR00589">
    <property type="entry name" value="ogt"/>
    <property type="match status" value="1"/>
</dbReference>
<dbReference type="InterPro" id="IPR036388">
    <property type="entry name" value="WH-like_DNA-bd_sf"/>
</dbReference>
<reference evidence="12 13" key="1">
    <citation type="submission" date="2019-08" db="EMBL/GenBank/DDBJ databases">
        <title>In-depth cultivation of the pig gut microbiome towards novel bacterial diversity and tailored functional studies.</title>
        <authorList>
            <person name="Wylensek D."/>
            <person name="Hitch T.C.A."/>
            <person name="Clavel T."/>
        </authorList>
    </citation>
    <scope>NUCLEOTIDE SEQUENCE [LARGE SCALE GENOMIC DNA]</scope>
    <source>
        <strain evidence="12 13">RF-744-FAT-4</strain>
    </source>
</reference>
<comment type="catalytic activity">
    <reaction evidence="1 9">
        <text>a 4-O-methyl-thymidine in DNA + L-cysteinyl-[protein] = a thymidine in DNA + S-methyl-L-cysteinyl-[protein]</text>
        <dbReference type="Rhea" id="RHEA:53428"/>
        <dbReference type="Rhea" id="RHEA-COMP:10131"/>
        <dbReference type="Rhea" id="RHEA-COMP:10132"/>
        <dbReference type="Rhea" id="RHEA-COMP:13555"/>
        <dbReference type="Rhea" id="RHEA-COMP:13556"/>
        <dbReference type="ChEBI" id="CHEBI:29950"/>
        <dbReference type="ChEBI" id="CHEBI:82612"/>
        <dbReference type="ChEBI" id="CHEBI:137386"/>
        <dbReference type="ChEBI" id="CHEBI:137387"/>
        <dbReference type="EC" id="2.1.1.63"/>
    </reaction>
</comment>
<dbReference type="HAMAP" id="MF_00772">
    <property type="entry name" value="OGT"/>
    <property type="match status" value="1"/>
</dbReference>
<feature type="domain" description="Methylguanine DNA methyltransferase ribonuclease-like" evidence="11">
    <location>
        <begin position="6"/>
        <end position="67"/>
    </location>
</feature>
<evidence type="ECO:0000256" key="2">
    <source>
        <dbReference type="ARBA" id="ARBA00008711"/>
    </source>
</evidence>
<evidence type="ECO:0000256" key="1">
    <source>
        <dbReference type="ARBA" id="ARBA00001286"/>
    </source>
</evidence>
<dbReference type="Pfam" id="PF01035">
    <property type="entry name" value="DNA_binding_1"/>
    <property type="match status" value="1"/>
</dbReference>
<dbReference type="InterPro" id="IPR008332">
    <property type="entry name" value="MethylG_MeTrfase_N"/>
</dbReference>
<evidence type="ECO:0000313" key="13">
    <source>
        <dbReference type="Proteomes" id="UP000461754"/>
    </source>
</evidence>
<evidence type="ECO:0000256" key="8">
    <source>
        <dbReference type="ARBA" id="ARBA00049348"/>
    </source>
</evidence>
<keyword evidence="13" id="KW-1185">Reference proteome</keyword>
<dbReference type="Gene3D" id="3.30.160.70">
    <property type="entry name" value="Methylated DNA-protein cysteine methyltransferase domain"/>
    <property type="match status" value="1"/>
</dbReference>
<dbReference type="Gene3D" id="1.10.10.10">
    <property type="entry name" value="Winged helix-like DNA-binding domain superfamily/Winged helix DNA-binding domain"/>
    <property type="match status" value="1"/>
</dbReference>
<evidence type="ECO:0000256" key="6">
    <source>
        <dbReference type="ARBA" id="ARBA00022763"/>
    </source>
</evidence>
<dbReference type="InterPro" id="IPR023546">
    <property type="entry name" value="MGMT"/>
</dbReference>
<feature type="domain" description="Methylated-DNA-[protein]-cysteine S-methyltransferase DNA binding" evidence="10">
    <location>
        <begin position="73"/>
        <end position="152"/>
    </location>
</feature>
<dbReference type="PROSITE" id="PS00374">
    <property type="entry name" value="MGMT"/>
    <property type="match status" value="1"/>
</dbReference>
<comment type="function">
    <text evidence="9">Involved in the cellular defense against the biological effects of O6-methylguanine (O6-MeG) and O4-methylthymine (O4-MeT) in DNA. Repairs the methylated nucleobase in DNA by stoichiometrically transferring the methyl group to a cysteine residue in the enzyme. This is a suicide reaction: the enzyme is irreversibly inactivated.</text>
</comment>
<dbReference type="SUPFAM" id="SSF46767">
    <property type="entry name" value="Methylated DNA-protein cysteine methyltransferase, C-terminal domain"/>
    <property type="match status" value="1"/>
</dbReference>
<gene>
    <name evidence="12" type="ORF">FYJ52_06385</name>
</gene>
<feature type="active site" description="Nucleophile; methyl group acceptor" evidence="9">
    <location>
        <position position="124"/>
    </location>
</feature>
<proteinExistence type="inferred from homology"/>
<dbReference type="PANTHER" id="PTHR10815:SF5">
    <property type="entry name" value="METHYLATED-DNA--PROTEIN-CYSTEINE METHYLTRANSFERASE"/>
    <property type="match status" value="1"/>
</dbReference>
<dbReference type="SUPFAM" id="SSF53155">
    <property type="entry name" value="Methylated DNA-protein cysteine methyltransferase domain"/>
    <property type="match status" value="1"/>
</dbReference>
<comment type="similarity">
    <text evidence="2 9">Belongs to the MGMT family.</text>
</comment>
<evidence type="ECO:0000256" key="4">
    <source>
        <dbReference type="ARBA" id="ARBA00022603"/>
    </source>
</evidence>
<dbReference type="InterPro" id="IPR014048">
    <property type="entry name" value="MethylDNA_cys_MeTrfase_DNA-bd"/>
</dbReference>
<keyword evidence="4 9" id="KW-0489">Methyltransferase</keyword>
<dbReference type="GO" id="GO:0006307">
    <property type="term" value="P:DNA alkylation repair"/>
    <property type="evidence" value="ECO:0007669"/>
    <property type="project" value="UniProtKB-UniRule"/>
</dbReference>
<dbReference type="Pfam" id="PF02870">
    <property type="entry name" value="Methyltransf_1N"/>
    <property type="match status" value="1"/>
</dbReference>
<evidence type="ECO:0000256" key="9">
    <source>
        <dbReference type="HAMAP-Rule" id="MF_00772"/>
    </source>
</evidence>
<organism evidence="12 13">
    <name type="scientific">Pseudoramibacter porci</name>
    <dbReference type="NCBI Taxonomy" id="2606631"/>
    <lineage>
        <taxon>Bacteria</taxon>
        <taxon>Bacillati</taxon>
        <taxon>Bacillota</taxon>
        <taxon>Clostridia</taxon>
        <taxon>Eubacteriales</taxon>
        <taxon>Eubacteriaceae</taxon>
        <taxon>Pseudoramibacter</taxon>
    </lineage>
</organism>
<keyword evidence="5 9" id="KW-0808">Transferase</keyword>
<protein>
    <recommendedName>
        <fullName evidence="9">Methylated-DNA--protein-cysteine methyltransferase</fullName>
        <ecNumber evidence="9">2.1.1.63</ecNumber>
    </recommendedName>
    <alternativeName>
        <fullName evidence="9">6-O-methylguanine-DNA methyltransferase</fullName>
        <shortName evidence="9">MGMT</shortName>
    </alternativeName>
    <alternativeName>
        <fullName evidence="9">O-6-methylguanine-DNA-alkyltransferase</fullName>
    </alternativeName>
</protein>
<dbReference type="GO" id="GO:0032259">
    <property type="term" value="P:methylation"/>
    <property type="evidence" value="ECO:0007669"/>
    <property type="project" value="UniProtKB-KW"/>
</dbReference>
<comment type="catalytic activity">
    <reaction evidence="8 9">
        <text>a 6-O-methyl-2'-deoxyguanosine in DNA + L-cysteinyl-[protein] = S-methyl-L-cysteinyl-[protein] + a 2'-deoxyguanosine in DNA</text>
        <dbReference type="Rhea" id="RHEA:24000"/>
        <dbReference type="Rhea" id="RHEA-COMP:10131"/>
        <dbReference type="Rhea" id="RHEA-COMP:10132"/>
        <dbReference type="Rhea" id="RHEA-COMP:11367"/>
        <dbReference type="Rhea" id="RHEA-COMP:11368"/>
        <dbReference type="ChEBI" id="CHEBI:29950"/>
        <dbReference type="ChEBI" id="CHEBI:82612"/>
        <dbReference type="ChEBI" id="CHEBI:85445"/>
        <dbReference type="ChEBI" id="CHEBI:85448"/>
        <dbReference type="EC" id="2.1.1.63"/>
    </reaction>
</comment>
<dbReference type="GO" id="GO:0003908">
    <property type="term" value="F:methylated-DNA-[protein]-cysteine S-methyltransferase activity"/>
    <property type="evidence" value="ECO:0007669"/>
    <property type="project" value="UniProtKB-UniRule"/>
</dbReference>
<evidence type="ECO:0000313" key="12">
    <source>
        <dbReference type="EMBL" id="MSS20022.1"/>
    </source>
</evidence>
<dbReference type="GO" id="GO:0005737">
    <property type="term" value="C:cytoplasm"/>
    <property type="evidence" value="ECO:0007669"/>
    <property type="project" value="UniProtKB-SubCell"/>
</dbReference>
<dbReference type="PANTHER" id="PTHR10815">
    <property type="entry name" value="METHYLATED-DNA--PROTEIN-CYSTEINE METHYLTRANSFERASE"/>
    <property type="match status" value="1"/>
</dbReference>
<comment type="subcellular location">
    <subcellularLocation>
        <location evidence="9">Cytoplasm</location>
    </subcellularLocation>
</comment>
<dbReference type="Proteomes" id="UP000461754">
    <property type="component" value="Unassembled WGS sequence"/>
</dbReference>
<dbReference type="CDD" id="cd06445">
    <property type="entry name" value="ATase"/>
    <property type="match status" value="1"/>
</dbReference>
<comment type="caution">
    <text evidence="12">The sequence shown here is derived from an EMBL/GenBank/DDBJ whole genome shotgun (WGS) entry which is preliminary data.</text>
</comment>
<dbReference type="FunFam" id="1.10.10.10:FF:000214">
    <property type="entry name" value="Methylated-DNA--protein-cysteine methyltransferase"/>
    <property type="match status" value="1"/>
</dbReference>
<evidence type="ECO:0000259" key="10">
    <source>
        <dbReference type="Pfam" id="PF01035"/>
    </source>
</evidence>
<dbReference type="EC" id="2.1.1.63" evidence="9"/>
<dbReference type="AlphaFoldDB" id="A0A7X2NGA9"/>
<dbReference type="InterPro" id="IPR036631">
    <property type="entry name" value="MGMT_N_sf"/>
</dbReference>
<dbReference type="RefSeq" id="WP_154576402.1">
    <property type="nucleotide sequence ID" value="NZ_VUMO01000007.1"/>
</dbReference>
<keyword evidence="6 9" id="KW-0227">DNA damage</keyword>
<evidence type="ECO:0000259" key="11">
    <source>
        <dbReference type="Pfam" id="PF02870"/>
    </source>
</evidence>
<keyword evidence="7 9" id="KW-0234">DNA repair</keyword>